<dbReference type="OrthoDB" id="2156052at2759"/>
<evidence type="ECO:0000313" key="2">
    <source>
        <dbReference type="EMBL" id="PTB36288.1"/>
    </source>
</evidence>
<evidence type="ECO:0000256" key="1">
    <source>
        <dbReference type="SAM" id="MobiDB-lite"/>
    </source>
</evidence>
<sequence>MDPFVEVKIEVEDLDLLQGIRHHREGFPRQRRRFDREDDERRFQDFVRSECDRRSEERKEIGRKCDELYERLFQKLKRERDGLFERQCQKLDAEYEELFDSEYQKIQRQIEQRKQQESFSVDELPLNLTSYLTACHGLHLQFKKGACRSLITQKEALSWTFPRRIIPWDLSFQSLQQSVWHRLLPDCYFTKQRMFSSPQRLENVRRTLSPVNSEASLQHFGRYTIESTIMEMLDRLMEDDVLWNGLGLSDDVRVTMDADKDLGQVYEPMLQSSWHKDAGELKLSMRNSHRRAKRQGIWANRSCIYRQLDGESTPVFAIMHQLPHRLQLEEIDCGLASEIEVQDVIDKEGRDFKFASKTLVAATITQLYSYMVSKDIRYGCVSTGEAFIFCCISRNDPSNIYCTACVPGRDVQRDDPLRLHRTAAASVFALVVHALREKPLPGSWYDSVKNLDAWTMGYDDILDKVRKMNAPKPQVSSVQDHRWRGFDRSPLLAEHMRGRSDRRRGEEIRHWLDNVSGQDVADGDFNESATKKPTIQDQPFCSQKCLYGLVHRANMDENCPNYEHHGFGHPGFDDFLATLSTQLAKEENSDVNFIPLGTSSPHKSLFKVRQASWGYTFVAKAGKGLAHLWSEKLVYDEMEKYQGRHVPICLGLLELDKPRLGYRRQFNELLLLSWAGRPFQNCLRQISRDQVASKVEAILRALHDQGILYNGCLEPSNFLYDASRGEMMIVNFGESSTRFTDLPSTGRSYSMPKKRKRGRPDSAMLIFEKDKVDAVHTILRSAAPSHERRFSESESEVGDDSSLAGREEESDTSYCLSDGISRGYLLNEFNGIFQKRKKDVELELNMGSQLKRFCLVIAIVYAD</sequence>
<dbReference type="Proteomes" id="UP000240493">
    <property type="component" value="Unassembled WGS sequence"/>
</dbReference>
<organism evidence="2 3">
    <name type="scientific">Trichoderma asperellum (strain ATCC 204424 / CBS 433.97 / NBRC 101777)</name>
    <dbReference type="NCBI Taxonomy" id="1042311"/>
    <lineage>
        <taxon>Eukaryota</taxon>
        <taxon>Fungi</taxon>
        <taxon>Dikarya</taxon>
        <taxon>Ascomycota</taxon>
        <taxon>Pezizomycotina</taxon>
        <taxon>Sordariomycetes</taxon>
        <taxon>Hypocreomycetidae</taxon>
        <taxon>Hypocreales</taxon>
        <taxon>Hypocreaceae</taxon>
        <taxon>Trichoderma</taxon>
    </lineage>
</organism>
<name>A0A2T3YUQ5_TRIA4</name>
<evidence type="ECO:0008006" key="4">
    <source>
        <dbReference type="Google" id="ProtNLM"/>
    </source>
</evidence>
<dbReference type="AlphaFoldDB" id="A0A2T3YUQ5"/>
<dbReference type="STRING" id="1042311.A0A2T3YUQ5"/>
<gene>
    <name evidence="2" type="ORF">M441DRAFT_93375</name>
</gene>
<reference evidence="2 3" key="1">
    <citation type="submission" date="2016-07" db="EMBL/GenBank/DDBJ databases">
        <title>Multiple horizontal gene transfer events from other fungi enriched the ability of initially mycotrophic Trichoderma (Ascomycota) to feed on dead plant biomass.</title>
        <authorList>
            <consortium name="DOE Joint Genome Institute"/>
            <person name="Aerts A."/>
            <person name="Atanasova L."/>
            <person name="Chenthamara K."/>
            <person name="Zhang J."/>
            <person name="Grujic M."/>
            <person name="Henrissat B."/>
            <person name="Kuo A."/>
            <person name="Salamov A."/>
            <person name="Lipzen A."/>
            <person name="Labutti K."/>
            <person name="Barry K."/>
            <person name="Miao Y."/>
            <person name="Rahimi M.J."/>
            <person name="Shen Q."/>
            <person name="Grigoriev I.V."/>
            <person name="Kubicek C.P."/>
            <person name="Druzhinina I.S."/>
        </authorList>
    </citation>
    <scope>NUCLEOTIDE SEQUENCE [LARGE SCALE GENOMIC DNA]</scope>
    <source>
        <strain evidence="2 3">CBS 433.97</strain>
    </source>
</reference>
<dbReference type="EMBL" id="KZ679271">
    <property type="protein sequence ID" value="PTB36288.1"/>
    <property type="molecule type" value="Genomic_DNA"/>
</dbReference>
<keyword evidence="3" id="KW-1185">Reference proteome</keyword>
<feature type="region of interest" description="Disordered" evidence="1">
    <location>
        <begin position="785"/>
        <end position="810"/>
    </location>
</feature>
<evidence type="ECO:0000313" key="3">
    <source>
        <dbReference type="Proteomes" id="UP000240493"/>
    </source>
</evidence>
<accession>A0A2T3YUQ5</accession>
<proteinExistence type="predicted"/>
<protein>
    <recommendedName>
        <fullName evidence="4">Protein kinase domain-containing protein</fullName>
    </recommendedName>
</protein>